<dbReference type="EMBL" id="AJWJ01000191">
    <property type="protein sequence ID" value="KAF2073658.1"/>
    <property type="molecule type" value="Genomic_DNA"/>
</dbReference>
<gene>
    <name evidence="2" type="ORF">CYY_005043</name>
</gene>
<evidence type="ECO:0000313" key="3">
    <source>
        <dbReference type="Proteomes" id="UP000695562"/>
    </source>
</evidence>
<sequence length="1406" mass="163558">MSFKSTSSNSSKISDLINQIHESNGDKSKIENVVKSIQVLYKGNEDKVSQEFREQFVKWVKSKSIIKPKIMVDPVVKQNENEKKHESENSTPTNESEYGDEPEKPFYLQDDEFDSSFDDDEEQLSLSVEEQNIYIKFFNQIDLFTKLSFYEFMEYMKWSESEFFLLKELSLNILCKNKGYGYFQDFQNTMEYLDRFDYYKLSNYTIDKVNRYIDELLEDDLDYIRLESIPMMVSLLKRIYSSNHRQLKPSLKIFNFILNINKLSEEVINEAQNNPKYLRIQKSLVSLLSINSALFFKLSKFIYRLIHIICSMPLEKLSFEQKQEHFRNYFNPMIPFIFEYYIKCKPDLMKLKDVFGEIVEVSSYQFMLMLVQSNRFESITLNVISSLKQGETLEKNIISIFNAIVSFINCDILQEEAYLLLENHMSNFIKYLPNFYSMMLPLIYKHINSFPISLFKQLFKEKDRLVVSQFPVLFKSFSQSRYDMVNYMIISNDKVVQAHYKDYIPKLMDLIIEGSSDDAFYIMEPMGFTISVIGNSAFTKQVGDELLNHILHVQSLSLNNFDLEDIGKIIMGMMKIYKVLGKDYYRLFVVGINTFLKYLGNINVANIYTFQNLIKEYPCELIPFINEINPKIIKTFEETINVYNQELSQAIKDQDDVASNTSSVNTNSSSSSNISIESMEQTDHEITEIFTKLCDSKFFNTIFQYLINISKSSKDIYSKKMISQYVYILKEVNLNIPILHPQVVEILSDFCQHFSKVFNVIDPNDMVEILSKFQDERRHAFSIFKLAPHLETIYSTLRPIDSNANLLSFCSRFIQDTLDAKISKDKYETTNSNMNIEIKTFINLIYNIDIQVFKQISNQFILMDKFKKKSDKVVHNFIYQLIDKLNINNNKHTNEIINSILALNNKKYTMRLGRSIDVTKELESISSPCMITITPPTSKQATVNPKLPELLPSIYGNIISAILYDYSIDFKWKISTLSLVSSEFFGLLSDQLNNHFTGISEFIINRVSFHPQFCLLKGIPKFISMDKLILFPYNILSQATEYENIAGIDIKTCSQYTFNIGESKNLTQAIFRHDLKDDTHQSWELPLRILDSNPQIQDLGIVFSTIKKNYNFKHTYDDGASLPDTCLGKDLYDHLMKKKSSSNIKSLSVSYKKLNRFGKNFEGLLSLFKHLAPSTSSSKATITSSPSQAIPTISEEDYVDEKIKLNVNLSLSKKIKDSSDFNQSIIPYISFLTVYHGHNDFFFKFQSKDIYNNIKHLCIKQSGNDSHPSPMLVQFIKSSPSLTKLTFKVESIDFVTDLLNECQIEKNLNIKCIEIQIKQKLIDFVTFNNRNNQNSLLSTGGSQHIEPFNKLFNNHLEKNKTIEKVVLQYSNNQHFPIVEKSHSSKLSQKSFNIIDHPHIHILVRNK</sequence>
<dbReference type="OrthoDB" id="10486280at2759"/>
<evidence type="ECO:0000256" key="1">
    <source>
        <dbReference type="SAM" id="MobiDB-lite"/>
    </source>
</evidence>
<comment type="caution">
    <text evidence="2">The sequence shown here is derived from an EMBL/GenBank/DDBJ whole genome shotgun (WGS) entry which is preliminary data.</text>
</comment>
<dbReference type="Proteomes" id="UP000695562">
    <property type="component" value="Unassembled WGS sequence"/>
</dbReference>
<evidence type="ECO:0000313" key="2">
    <source>
        <dbReference type="EMBL" id="KAF2073658.1"/>
    </source>
</evidence>
<name>A0A8J4PTM6_9MYCE</name>
<organism evidence="2 3">
    <name type="scientific">Polysphondylium violaceum</name>
    <dbReference type="NCBI Taxonomy" id="133409"/>
    <lineage>
        <taxon>Eukaryota</taxon>
        <taxon>Amoebozoa</taxon>
        <taxon>Evosea</taxon>
        <taxon>Eumycetozoa</taxon>
        <taxon>Dictyostelia</taxon>
        <taxon>Dictyosteliales</taxon>
        <taxon>Dictyosteliaceae</taxon>
        <taxon>Polysphondylium</taxon>
    </lineage>
</organism>
<reference evidence="2" key="1">
    <citation type="submission" date="2020-01" db="EMBL/GenBank/DDBJ databases">
        <title>Development of genomics and gene disruption for Polysphondylium violaceum indicates a role for the polyketide synthase stlB in stalk morphogenesis.</title>
        <authorList>
            <person name="Narita B."/>
            <person name="Kawabe Y."/>
            <person name="Kin K."/>
            <person name="Saito T."/>
            <person name="Gibbs R."/>
            <person name="Kuspa A."/>
            <person name="Muzny D."/>
            <person name="Queller D."/>
            <person name="Richards S."/>
            <person name="Strassman J."/>
            <person name="Sucgang R."/>
            <person name="Worley K."/>
            <person name="Schaap P."/>
        </authorList>
    </citation>
    <scope>NUCLEOTIDE SEQUENCE</scope>
    <source>
        <strain evidence="2">QSvi11</strain>
    </source>
</reference>
<accession>A0A8J4PTM6</accession>
<proteinExistence type="predicted"/>
<feature type="region of interest" description="Disordered" evidence="1">
    <location>
        <begin position="76"/>
        <end position="103"/>
    </location>
</feature>
<keyword evidence="3" id="KW-1185">Reference proteome</keyword>
<feature type="compositionally biased region" description="Basic and acidic residues" evidence="1">
    <location>
        <begin position="79"/>
        <end position="88"/>
    </location>
</feature>
<protein>
    <submittedName>
        <fullName evidence="2">Uncharacterized protein</fullName>
    </submittedName>
</protein>